<dbReference type="Proteomes" id="UP000183994">
    <property type="component" value="Unassembled WGS sequence"/>
</dbReference>
<dbReference type="OrthoDB" id="5449868at2"/>
<feature type="chain" id="PRO_5012274536" description="Lipoprotein" evidence="1">
    <location>
        <begin position="40"/>
        <end position="232"/>
    </location>
</feature>
<dbReference type="PROSITE" id="PS51257">
    <property type="entry name" value="PROKAR_LIPOPROTEIN"/>
    <property type="match status" value="1"/>
</dbReference>
<feature type="signal peptide" evidence="1">
    <location>
        <begin position="1"/>
        <end position="39"/>
    </location>
</feature>
<keyword evidence="1" id="KW-0732">Signal</keyword>
<organism evidence="2 3">
    <name type="scientific">Desulfatibacillum alkenivorans DSM 16219</name>
    <dbReference type="NCBI Taxonomy" id="1121393"/>
    <lineage>
        <taxon>Bacteria</taxon>
        <taxon>Pseudomonadati</taxon>
        <taxon>Thermodesulfobacteriota</taxon>
        <taxon>Desulfobacteria</taxon>
        <taxon>Desulfobacterales</taxon>
        <taxon>Desulfatibacillaceae</taxon>
        <taxon>Desulfatibacillum</taxon>
    </lineage>
</organism>
<dbReference type="Gene3D" id="3.40.50.10610">
    <property type="entry name" value="ABC-type transport auxiliary lipoprotein component"/>
    <property type="match status" value="1"/>
</dbReference>
<evidence type="ECO:0000313" key="2">
    <source>
        <dbReference type="EMBL" id="SHL00502.1"/>
    </source>
</evidence>
<sequence length="232" mass="25043">MPVLGKRGRKRPVAAACVALTAAAVLLWAGCASTPPAPAANAEGIKTVLVLPFVDMAELYGLDEGVRSPISGQAFETGPVEEGACLYMTQQMFTFLEEKTGFTPIPFEDAEGVLEEVMSAHNSIILSRQMVCEVGRRMGVDGVAAGHVYRFRNRVGKAFSVDTPASVAFDVHLLQVSQQKILWSGRYDETQKALSENLFDFSKFVKRGGAWVTAEKLAAGGLDKALETFPKQ</sequence>
<gene>
    <name evidence="2" type="ORF">SAMN02745216_04449</name>
</gene>
<dbReference type="RefSeq" id="WP_073478447.1">
    <property type="nucleotide sequence ID" value="NZ_FQZU01000041.1"/>
</dbReference>
<dbReference type="AlphaFoldDB" id="A0A1M6X399"/>
<name>A0A1M6X399_9BACT</name>
<keyword evidence="3" id="KW-1185">Reference proteome</keyword>
<dbReference type="EMBL" id="FQZU01000041">
    <property type="protein sequence ID" value="SHL00502.1"/>
    <property type="molecule type" value="Genomic_DNA"/>
</dbReference>
<evidence type="ECO:0008006" key="4">
    <source>
        <dbReference type="Google" id="ProtNLM"/>
    </source>
</evidence>
<evidence type="ECO:0000256" key="1">
    <source>
        <dbReference type="SAM" id="SignalP"/>
    </source>
</evidence>
<accession>A0A1M6X399</accession>
<dbReference type="STRING" id="1121393.SAMN02745216_04449"/>
<protein>
    <recommendedName>
        <fullName evidence="4">Lipoprotein</fullName>
    </recommendedName>
</protein>
<reference evidence="3" key="1">
    <citation type="submission" date="2016-11" db="EMBL/GenBank/DDBJ databases">
        <authorList>
            <person name="Varghese N."/>
            <person name="Submissions S."/>
        </authorList>
    </citation>
    <scope>NUCLEOTIDE SEQUENCE [LARGE SCALE GENOMIC DNA]</scope>
    <source>
        <strain evidence="3">DSM 16219</strain>
    </source>
</reference>
<proteinExistence type="predicted"/>
<evidence type="ECO:0000313" key="3">
    <source>
        <dbReference type="Proteomes" id="UP000183994"/>
    </source>
</evidence>